<dbReference type="AlphaFoldDB" id="A0A4C1Y7A7"/>
<accession>A0A4C1Y7A7</accession>
<evidence type="ECO:0000313" key="2">
    <source>
        <dbReference type="EMBL" id="GBP70459.1"/>
    </source>
</evidence>
<gene>
    <name evidence="2" type="ORF">EVAR_52800_1</name>
</gene>
<proteinExistence type="predicted"/>
<organism evidence="2 3">
    <name type="scientific">Eumeta variegata</name>
    <name type="common">Bagworm moth</name>
    <name type="synonym">Eumeta japonica</name>
    <dbReference type="NCBI Taxonomy" id="151549"/>
    <lineage>
        <taxon>Eukaryota</taxon>
        <taxon>Metazoa</taxon>
        <taxon>Ecdysozoa</taxon>
        <taxon>Arthropoda</taxon>
        <taxon>Hexapoda</taxon>
        <taxon>Insecta</taxon>
        <taxon>Pterygota</taxon>
        <taxon>Neoptera</taxon>
        <taxon>Endopterygota</taxon>
        <taxon>Lepidoptera</taxon>
        <taxon>Glossata</taxon>
        <taxon>Ditrysia</taxon>
        <taxon>Tineoidea</taxon>
        <taxon>Psychidae</taxon>
        <taxon>Oiketicinae</taxon>
        <taxon>Eumeta</taxon>
    </lineage>
</organism>
<feature type="region of interest" description="Disordered" evidence="1">
    <location>
        <begin position="116"/>
        <end position="153"/>
    </location>
</feature>
<keyword evidence="3" id="KW-1185">Reference proteome</keyword>
<evidence type="ECO:0000313" key="3">
    <source>
        <dbReference type="Proteomes" id="UP000299102"/>
    </source>
</evidence>
<feature type="compositionally biased region" description="Basic residues" evidence="1">
    <location>
        <begin position="128"/>
        <end position="143"/>
    </location>
</feature>
<dbReference type="Proteomes" id="UP000299102">
    <property type="component" value="Unassembled WGS sequence"/>
</dbReference>
<dbReference type="EMBL" id="BGZK01001075">
    <property type="protein sequence ID" value="GBP70459.1"/>
    <property type="molecule type" value="Genomic_DNA"/>
</dbReference>
<reference evidence="2 3" key="1">
    <citation type="journal article" date="2019" name="Commun. Biol.">
        <title>The bagworm genome reveals a unique fibroin gene that provides high tensile strength.</title>
        <authorList>
            <person name="Kono N."/>
            <person name="Nakamura H."/>
            <person name="Ohtoshi R."/>
            <person name="Tomita M."/>
            <person name="Numata K."/>
            <person name="Arakawa K."/>
        </authorList>
    </citation>
    <scope>NUCLEOTIDE SEQUENCE [LARGE SCALE GENOMIC DNA]</scope>
</reference>
<protein>
    <submittedName>
        <fullName evidence="2">Uncharacterized protein</fullName>
    </submittedName>
</protein>
<sequence>MPTAKNTNYASGSRLLFIRLTAVRRTYNHRLRACAGAQKLKPFAPCLSHHPKAFSPDIVTTTVATIDSSSQVTSPPRKYWENDAPFSMEPTDVAHFLPRYQTAPLPTRRLIVLCNATKSPQKSDNGRGRRARRHGKKKCKHIRGITTPVGRTG</sequence>
<evidence type="ECO:0000256" key="1">
    <source>
        <dbReference type="SAM" id="MobiDB-lite"/>
    </source>
</evidence>
<name>A0A4C1Y7A7_EUMVA</name>
<comment type="caution">
    <text evidence="2">The sequence shown here is derived from an EMBL/GenBank/DDBJ whole genome shotgun (WGS) entry which is preliminary data.</text>
</comment>